<name>A0A7X5XAF1_STRMQ</name>
<feature type="compositionally biased region" description="Low complexity" evidence="1">
    <location>
        <begin position="139"/>
        <end position="148"/>
    </location>
</feature>
<feature type="region of interest" description="Disordered" evidence="1">
    <location>
        <begin position="110"/>
        <end position="129"/>
    </location>
</feature>
<feature type="region of interest" description="Disordered" evidence="1">
    <location>
        <begin position="138"/>
        <end position="163"/>
    </location>
</feature>
<reference evidence="2 3" key="1">
    <citation type="submission" date="2020-02" db="EMBL/GenBank/DDBJ databases">
        <title>Streptomyces malaysiensis DSM14702 (JHCC583434, PFL_A843) Genome sequencing and assembly.</title>
        <authorList>
            <person name="Samborskyy M."/>
        </authorList>
    </citation>
    <scope>NUCLEOTIDE SEQUENCE [LARGE SCALE GENOMIC DNA]</scope>
    <source>
        <strain evidence="2 3">DSM 14702</strain>
    </source>
</reference>
<dbReference type="Proteomes" id="UP000536624">
    <property type="component" value="Unassembled WGS sequence"/>
</dbReference>
<accession>A0A7X5XAF1</accession>
<feature type="compositionally biased region" description="Pro residues" evidence="1">
    <location>
        <begin position="327"/>
        <end position="340"/>
    </location>
</feature>
<proteinExistence type="predicted"/>
<comment type="caution">
    <text evidence="2">The sequence shown here is derived from an EMBL/GenBank/DDBJ whole genome shotgun (WGS) entry which is preliminary data.</text>
</comment>
<feature type="region of interest" description="Disordered" evidence="1">
    <location>
        <begin position="256"/>
        <end position="340"/>
    </location>
</feature>
<evidence type="ECO:0000313" key="2">
    <source>
        <dbReference type="EMBL" id="NIY69612.1"/>
    </source>
</evidence>
<sequence length="340" mass="34783">MAGDEGPPAADGVEESGQQPRHGLRPAAGEQPGGLAVAPALPVRLDQPVREGGAPPGHDGAREFAPYGGGRVLEGRRQRVVRDRAGAAAAGGVEGAVPHHGVRVGQTRREMAGAPSGGRGHGRQPPLVRPAPLQLLDQRTQPPLGTGRPRPPGQLPHPARKGQRVECGEQFVGKCAPGFGGVLRVGDVLGFGSAAGLGAAMRFGAAVGFGDPMRFGAAVGFRDPMRFRAAVGFRDPMGFGRVDHARDCAAHACGHTSRPEIVPGATRRPGASCPATLAHIPPPGHDAHDRGDPRPAQPHPHDGPRTAGAPRPGSPGPSGPGRGDPLASPPRPRPPYAVRG</sequence>
<gene>
    <name evidence="2" type="ORF">SMALB_7736</name>
</gene>
<feature type="compositionally biased region" description="Basic and acidic residues" evidence="1">
    <location>
        <begin position="285"/>
        <end position="304"/>
    </location>
</feature>
<evidence type="ECO:0000256" key="1">
    <source>
        <dbReference type="SAM" id="MobiDB-lite"/>
    </source>
</evidence>
<protein>
    <submittedName>
        <fullName evidence="2">Uncharacterized protein</fullName>
    </submittedName>
</protein>
<feature type="region of interest" description="Disordered" evidence="1">
    <location>
        <begin position="1"/>
        <end position="70"/>
    </location>
</feature>
<evidence type="ECO:0000313" key="3">
    <source>
        <dbReference type="Proteomes" id="UP000536624"/>
    </source>
</evidence>
<dbReference type="AlphaFoldDB" id="A0A7X5XAF1"/>
<dbReference type="EMBL" id="JAALLH010000002">
    <property type="protein sequence ID" value="NIY69612.1"/>
    <property type="molecule type" value="Genomic_DNA"/>
</dbReference>
<organism evidence="2 3">
    <name type="scientific">Streptomyces malaysiensis</name>
    <dbReference type="NCBI Taxonomy" id="92644"/>
    <lineage>
        <taxon>Bacteria</taxon>
        <taxon>Bacillati</taxon>
        <taxon>Actinomycetota</taxon>
        <taxon>Actinomycetes</taxon>
        <taxon>Kitasatosporales</taxon>
        <taxon>Streptomycetaceae</taxon>
        <taxon>Streptomyces</taxon>
        <taxon>Streptomyces violaceusniger group</taxon>
    </lineage>
</organism>